<dbReference type="RefSeq" id="WP_227230568.1">
    <property type="nucleotide sequence ID" value="NZ_JAJCVJ010000002.1"/>
</dbReference>
<name>A0ABD5REN5_9EURY</name>
<evidence type="ECO:0000313" key="2">
    <source>
        <dbReference type="Proteomes" id="UP001596201"/>
    </source>
</evidence>
<dbReference type="EMBL" id="JBHSKX010000002">
    <property type="protein sequence ID" value="MFC5368298.1"/>
    <property type="molecule type" value="Genomic_DNA"/>
</dbReference>
<organism evidence="1 2">
    <name type="scientific">Salinirubrum litoreum</name>
    <dbReference type="NCBI Taxonomy" id="1126234"/>
    <lineage>
        <taxon>Archaea</taxon>
        <taxon>Methanobacteriati</taxon>
        <taxon>Methanobacteriota</taxon>
        <taxon>Stenosarchaea group</taxon>
        <taxon>Halobacteria</taxon>
        <taxon>Halobacteriales</taxon>
        <taxon>Haloferacaceae</taxon>
        <taxon>Salinirubrum</taxon>
    </lineage>
</organism>
<reference evidence="1 2" key="1">
    <citation type="journal article" date="2019" name="Int. J. Syst. Evol. Microbiol.">
        <title>The Global Catalogue of Microorganisms (GCM) 10K type strain sequencing project: providing services to taxonomists for standard genome sequencing and annotation.</title>
        <authorList>
            <consortium name="The Broad Institute Genomics Platform"/>
            <consortium name="The Broad Institute Genome Sequencing Center for Infectious Disease"/>
            <person name="Wu L."/>
            <person name="Ma J."/>
        </authorList>
    </citation>
    <scope>NUCLEOTIDE SEQUENCE [LARGE SCALE GENOMIC DNA]</scope>
    <source>
        <strain evidence="1 2">CGMCC 1.12237</strain>
    </source>
</reference>
<dbReference type="Pfam" id="PF24461">
    <property type="entry name" value="DUF7576"/>
    <property type="match status" value="1"/>
</dbReference>
<evidence type="ECO:0000313" key="1">
    <source>
        <dbReference type="EMBL" id="MFC5368298.1"/>
    </source>
</evidence>
<dbReference type="AlphaFoldDB" id="A0ABD5REN5"/>
<gene>
    <name evidence="1" type="ORF">ACFPJ5_15320</name>
</gene>
<proteinExistence type="predicted"/>
<sequence>MALSEYTGATPREYDSDTTIGRVARHHVWDLTDESSEACANCGVDLLLQERHLLVRLRRNGRSSRTGVERHYLCNETCIREWVGAE</sequence>
<comment type="caution">
    <text evidence="1">The sequence shown here is derived from an EMBL/GenBank/DDBJ whole genome shotgun (WGS) entry which is preliminary data.</text>
</comment>
<evidence type="ECO:0008006" key="3">
    <source>
        <dbReference type="Google" id="ProtNLM"/>
    </source>
</evidence>
<dbReference type="InterPro" id="IPR055998">
    <property type="entry name" value="DUF7576"/>
</dbReference>
<protein>
    <recommendedName>
        <fullName evidence="3">Small CPxCG-related zinc finger protein</fullName>
    </recommendedName>
</protein>
<keyword evidence="2" id="KW-1185">Reference proteome</keyword>
<accession>A0ABD5REN5</accession>
<dbReference type="Proteomes" id="UP001596201">
    <property type="component" value="Unassembled WGS sequence"/>
</dbReference>